<feature type="transmembrane region" description="Helical" evidence="2">
    <location>
        <begin position="52"/>
        <end position="72"/>
    </location>
</feature>
<dbReference type="Pfam" id="PF11283">
    <property type="entry name" value="DUF3084"/>
    <property type="match status" value="1"/>
</dbReference>
<keyword evidence="1" id="KW-0175">Coiled coil</keyword>
<dbReference type="Gene3D" id="1.10.287.1490">
    <property type="match status" value="1"/>
</dbReference>
<dbReference type="EMBL" id="FNPD01000001">
    <property type="protein sequence ID" value="SDX65605.1"/>
    <property type="molecule type" value="Genomic_DNA"/>
</dbReference>
<evidence type="ECO:0000313" key="3">
    <source>
        <dbReference type="EMBL" id="SDX65605.1"/>
    </source>
</evidence>
<protein>
    <recommendedName>
        <fullName evidence="5">DUF3084 domain-containing protein</fullName>
    </recommendedName>
</protein>
<dbReference type="AlphaFoldDB" id="A0A1H3DGR5"/>
<evidence type="ECO:0008006" key="5">
    <source>
        <dbReference type="Google" id="ProtNLM"/>
    </source>
</evidence>
<dbReference type="Proteomes" id="UP000199266">
    <property type="component" value="Unassembled WGS sequence"/>
</dbReference>
<feature type="transmembrane region" description="Helical" evidence="2">
    <location>
        <begin position="12"/>
        <end position="31"/>
    </location>
</feature>
<sequence length="398" mass="44593">MRYGLSELNWELVFSLVIASAIVAYIGDILGMKLGKKRISLFGMRPKYTSRFITVVTGVSIALVTLFVMAVASDTVRVALFNMKYIQREISNLTAELGKSRSELENLQLDLFKSQAELSEKERQLQKVEKDLAENLDKLRQVEEEVARLNDKARELEVDKRKLSEELEEMKKERDNLEGQIAELKAQAAELRENLERVKEGRILVLAGELLTQMPIDPASAKDLEIGDAISKLKENARLVLSLRTGLRPEVIDLRIDEVELEDALKQIRESKGRKVIRLEVATNAVVGEKIDCVVSVHDSVKIYASGEVLVSEVFLKPLSEEEAETELYNLLRQVNLKAQRDGILPDPISGTVGSLEATEFFDAVEKLSNTTPPFKVNVIAAADTYTEGPVRVKIEVD</sequence>
<evidence type="ECO:0000256" key="1">
    <source>
        <dbReference type="SAM" id="Coils"/>
    </source>
</evidence>
<dbReference type="InterPro" id="IPR021435">
    <property type="entry name" value="DUF3084"/>
</dbReference>
<dbReference type="RefSeq" id="WP_234945341.1">
    <property type="nucleotide sequence ID" value="NZ_FNPD01000001.1"/>
</dbReference>
<reference evidence="4" key="1">
    <citation type="submission" date="2016-10" db="EMBL/GenBank/DDBJ databases">
        <authorList>
            <person name="Varghese N."/>
            <person name="Submissions S."/>
        </authorList>
    </citation>
    <scope>NUCLEOTIDE SEQUENCE [LARGE SCALE GENOMIC DNA]</scope>
    <source>
        <strain evidence="4">DSM 13490</strain>
    </source>
</reference>
<gene>
    <name evidence="3" type="ORF">SAMN03080603_00129</name>
</gene>
<keyword evidence="2" id="KW-0812">Transmembrane</keyword>
<name>A0A1H3DGR5_9BACT</name>
<keyword evidence="4" id="KW-1185">Reference proteome</keyword>
<keyword evidence="2" id="KW-0472">Membrane</keyword>
<evidence type="ECO:0000256" key="2">
    <source>
        <dbReference type="SAM" id="Phobius"/>
    </source>
</evidence>
<keyword evidence="2" id="KW-1133">Transmembrane helix</keyword>
<feature type="coiled-coil region" evidence="1">
    <location>
        <begin position="90"/>
        <end position="201"/>
    </location>
</feature>
<accession>A0A1H3DGR5</accession>
<evidence type="ECO:0000313" key="4">
    <source>
        <dbReference type="Proteomes" id="UP000199266"/>
    </source>
</evidence>
<organism evidence="3 4">
    <name type="scientific">Acetomicrobium thermoterrenum DSM 13490</name>
    <dbReference type="NCBI Taxonomy" id="1120987"/>
    <lineage>
        <taxon>Bacteria</taxon>
        <taxon>Thermotogati</taxon>
        <taxon>Synergistota</taxon>
        <taxon>Synergistia</taxon>
        <taxon>Synergistales</taxon>
        <taxon>Acetomicrobiaceae</taxon>
        <taxon>Acetomicrobium</taxon>
    </lineage>
</organism>
<proteinExistence type="predicted"/>